<dbReference type="InterPro" id="IPR012296">
    <property type="entry name" value="Nuclease_put_TT1808"/>
</dbReference>
<evidence type="ECO:0000259" key="1">
    <source>
        <dbReference type="Pfam" id="PF05685"/>
    </source>
</evidence>
<accession>A0A518AIE8</accession>
<sequence length="204" mass="23008">MSIDSLVYATFDQTSPHTTLGPHTADDYLSLPEGERVELLRGRLTMMSPAPTPRHQHIGANLWRVFDDIAAQQGGIAIVSPVDVVLLQRTIAQPDVVYLRPEKKQLVGQRIEGVPDLLVEIVSPSSRRIDRVEKLDLYAKAGVPEYWIVDPDSRIIEFHTLDGESYRVVAHDSGKYQSAQFAEVVLDLTAFWQEIDRRLPPKQQ</sequence>
<evidence type="ECO:0000313" key="2">
    <source>
        <dbReference type="EMBL" id="QDU54502.1"/>
    </source>
</evidence>
<dbReference type="OrthoDB" id="280487at2"/>
<dbReference type="SUPFAM" id="SSF52980">
    <property type="entry name" value="Restriction endonuclease-like"/>
    <property type="match status" value="1"/>
</dbReference>
<dbReference type="InterPro" id="IPR008538">
    <property type="entry name" value="Uma2"/>
</dbReference>
<dbReference type="PANTHER" id="PTHR35400">
    <property type="entry name" value="SLR1083 PROTEIN"/>
    <property type="match status" value="1"/>
</dbReference>
<evidence type="ECO:0000313" key="3">
    <source>
        <dbReference type="Proteomes" id="UP000315750"/>
    </source>
</evidence>
<dbReference type="CDD" id="cd06260">
    <property type="entry name" value="DUF820-like"/>
    <property type="match status" value="1"/>
</dbReference>
<proteinExistence type="predicted"/>
<feature type="domain" description="Putative restriction endonuclease" evidence="1">
    <location>
        <begin position="26"/>
        <end position="173"/>
    </location>
</feature>
<dbReference type="RefSeq" id="WP_145245472.1">
    <property type="nucleotide sequence ID" value="NZ_CP036278.1"/>
</dbReference>
<dbReference type="PANTHER" id="PTHR35400:SF3">
    <property type="entry name" value="SLL1072 PROTEIN"/>
    <property type="match status" value="1"/>
</dbReference>
<dbReference type="Pfam" id="PF05685">
    <property type="entry name" value="Uma2"/>
    <property type="match status" value="1"/>
</dbReference>
<reference evidence="2 3" key="1">
    <citation type="submission" date="2019-02" db="EMBL/GenBank/DDBJ databases">
        <title>Deep-cultivation of Planctomycetes and their phenomic and genomic characterization uncovers novel biology.</title>
        <authorList>
            <person name="Wiegand S."/>
            <person name="Jogler M."/>
            <person name="Boedeker C."/>
            <person name="Pinto D."/>
            <person name="Vollmers J."/>
            <person name="Rivas-Marin E."/>
            <person name="Kohn T."/>
            <person name="Peeters S.H."/>
            <person name="Heuer A."/>
            <person name="Rast P."/>
            <person name="Oberbeckmann S."/>
            <person name="Bunk B."/>
            <person name="Jeske O."/>
            <person name="Meyerdierks A."/>
            <person name="Storesund J.E."/>
            <person name="Kallscheuer N."/>
            <person name="Luecker S."/>
            <person name="Lage O.M."/>
            <person name="Pohl T."/>
            <person name="Merkel B.J."/>
            <person name="Hornburger P."/>
            <person name="Mueller R.-W."/>
            <person name="Bruemmer F."/>
            <person name="Labrenz M."/>
            <person name="Spormann A.M."/>
            <person name="Op den Camp H."/>
            <person name="Overmann J."/>
            <person name="Amann R."/>
            <person name="Jetten M.S.M."/>
            <person name="Mascher T."/>
            <person name="Medema M.H."/>
            <person name="Devos D.P."/>
            <person name="Kaster A.-K."/>
            <person name="Ovreas L."/>
            <person name="Rohde M."/>
            <person name="Galperin M.Y."/>
            <person name="Jogler C."/>
        </authorList>
    </citation>
    <scope>NUCLEOTIDE SEQUENCE [LARGE SCALE GENOMIC DNA]</scope>
    <source>
        <strain evidence="2 3">Pan181</strain>
    </source>
</reference>
<dbReference type="Proteomes" id="UP000315750">
    <property type="component" value="Chromosome"/>
</dbReference>
<name>A0A518AIE8_9BACT</name>
<dbReference type="InterPro" id="IPR011335">
    <property type="entry name" value="Restrct_endonuc-II-like"/>
</dbReference>
<protein>
    <recommendedName>
        <fullName evidence="1">Putative restriction endonuclease domain-containing protein</fullName>
    </recommendedName>
</protein>
<dbReference type="Gene3D" id="3.90.1570.10">
    <property type="entry name" value="tt1808, chain A"/>
    <property type="match status" value="1"/>
</dbReference>
<keyword evidence="3" id="KW-1185">Reference proteome</keyword>
<dbReference type="EMBL" id="CP036278">
    <property type="protein sequence ID" value="QDU54502.1"/>
    <property type="molecule type" value="Genomic_DNA"/>
</dbReference>
<gene>
    <name evidence="2" type="ORF">Pan181_06840</name>
</gene>
<organism evidence="2 3">
    <name type="scientific">Aeoliella mucimassa</name>
    <dbReference type="NCBI Taxonomy" id="2527972"/>
    <lineage>
        <taxon>Bacteria</taxon>
        <taxon>Pseudomonadati</taxon>
        <taxon>Planctomycetota</taxon>
        <taxon>Planctomycetia</taxon>
        <taxon>Pirellulales</taxon>
        <taxon>Lacipirellulaceae</taxon>
        <taxon>Aeoliella</taxon>
    </lineage>
</organism>
<dbReference type="KEGG" id="amuc:Pan181_06840"/>
<dbReference type="AlphaFoldDB" id="A0A518AIE8"/>